<protein>
    <submittedName>
        <fullName evidence="1">Uncharacterized protein</fullName>
    </submittedName>
</protein>
<accession>U6STQ4</accession>
<gene>
    <name evidence="1" type="ORF">A33I_07585</name>
</gene>
<proteinExistence type="predicted"/>
<name>U6STQ4_9BACI</name>
<dbReference type="Proteomes" id="UP000017170">
    <property type="component" value="Unassembled WGS sequence"/>
</dbReference>
<dbReference type="EMBL" id="ATAE01000008">
    <property type="protein sequence ID" value="ERN54280.1"/>
    <property type="molecule type" value="Genomic_DNA"/>
</dbReference>
<evidence type="ECO:0000313" key="1">
    <source>
        <dbReference type="EMBL" id="ERN54280.1"/>
    </source>
</evidence>
<evidence type="ECO:0000313" key="2">
    <source>
        <dbReference type="Proteomes" id="UP000017170"/>
    </source>
</evidence>
<dbReference type="RefSeq" id="WP_022627245.1">
    <property type="nucleotide sequence ID" value="NZ_ATAE01000008.1"/>
</dbReference>
<keyword evidence="2" id="KW-1185">Reference proteome</keyword>
<sequence length="45" mass="5070">MMKDLIKQVQKELSQEGRKDALLSVEVCDKMNEAGIPFIGYLGDQ</sequence>
<comment type="caution">
    <text evidence="1">The sequence shown here is derived from an EMBL/GenBank/DDBJ whole genome shotgun (WGS) entry which is preliminary data.</text>
</comment>
<dbReference type="AlphaFoldDB" id="U6STQ4"/>
<reference evidence="1 2" key="1">
    <citation type="journal article" date="2013" name="Genome Announc.">
        <title>Genome Sequence of the Extreme Obligate Alkaliphile Bacillus marmarensis Strain DSM 21297.</title>
        <authorList>
            <person name="Wernick D.G."/>
            <person name="Choi K.Y."/>
            <person name="Tat C.A."/>
            <person name="Lafontaine Rivera J.G."/>
            <person name="Liao J.C."/>
        </authorList>
    </citation>
    <scope>NUCLEOTIDE SEQUENCE [LARGE SCALE GENOMIC DNA]</scope>
    <source>
        <strain evidence="1 2">DSM 21297</strain>
    </source>
</reference>
<organism evidence="1 2">
    <name type="scientific">Alkalihalophilus marmarensis DSM 21297</name>
    <dbReference type="NCBI Taxonomy" id="1188261"/>
    <lineage>
        <taxon>Bacteria</taxon>
        <taxon>Bacillati</taxon>
        <taxon>Bacillota</taxon>
        <taxon>Bacilli</taxon>
        <taxon>Bacillales</taxon>
        <taxon>Bacillaceae</taxon>
        <taxon>Alkalihalophilus</taxon>
    </lineage>
</organism>
<dbReference type="PATRIC" id="fig|1188261.3.peg.910"/>